<reference evidence="3" key="2">
    <citation type="submission" date="2025-08" db="UniProtKB">
        <authorList>
            <consortium name="RefSeq"/>
        </authorList>
    </citation>
    <scope>IDENTIFICATION</scope>
    <source>
        <tissue evidence="3">Leaf</tissue>
    </source>
</reference>
<gene>
    <name evidence="3" type="primary">LOC109716252</name>
</gene>
<dbReference type="RefSeq" id="XP_020097170.1">
    <property type="nucleotide sequence ID" value="XM_020241581.1"/>
</dbReference>
<feature type="domain" description="R13L1/DRL21-like LRR repeat region" evidence="1">
    <location>
        <begin position="86"/>
        <end position="217"/>
    </location>
</feature>
<dbReference type="GeneID" id="109716252"/>
<dbReference type="OrthoDB" id="692419at2759"/>
<proteinExistence type="predicted"/>
<keyword evidence="2" id="KW-1185">Reference proteome</keyword>
<reference evidence="2" key="1">
    <citation type="journal article" date="2015" name="Nat. Genet.">
        <title>The pineapple genome and the evolution of CAM photosynthesis.</title>
        <authorList>
            <person name="Ming R."/>
            <person name="VanBuren R."/>
            <person name="Wai C.M."/>
            <person name="Tang H."/>
            <person name="Schatz M.C."/>
            <person name="Bowers J.E."/>
            <person name="Lyons E."/>
            <person name="Wang M.L."/>
            <person name="Chen J."/>
            <person name="Biggers E."/>
            <person name="Zhang J."/>
            <person name="Huang L."/>
            <person name="Zhang L."/>
            <person name="Miao W."/>
            <person name="Zhang J."/>
            <person name="Ye Z."/>
            <person name="Miao C."/>
            <person name="Lin Z."/>
            <person name="Wang H."/>
            <person name="Zhou H."/>
            <person name="Yim W.C."/>
            <person name="Priest H.D."/>
            <person name="Zheng C."/>
            <person name="Woodhouse M."/>
            <person name="Edger P.P."/>
            <person name="Guyot R."/>
            <person name="Guo H.B."/>
            <person name="Guo H."/>
            <person name="Zheng G."/>
            <person name="Singh R."/>
            <person name="Sharma A."/>
            <person name="Min X."/>
            <person name="Zheng Y."/>
            <person name="Lee H."/>
            <person name="Gurtowski J."/>
            <person name="Sedlazeck F.J."/>
            <person name="Harkess A."/>
            <person name="McKain M.R."/>
            <person name="Liao Z."/>
            <person name="Fang J."/>
            <person name="Liu J."/>
            <person name="Zhang X."/>
            <person name="Zhang Q."/>
            <person name="Hu W."/>
            <person name="Qin Y."/>
            <person name="Wang K."/>
            <person name="Chen L.Y."/>
            <person name="Shirley N."/>
            <person name="Lin Y.R."/>
            <person name="Liu L.Y."/>
            <person name="Hernandez A.G."/>
            <person name="Wright C.L."/>
            <person name="Bulone V."/>
            <person name="Tuskan G.A."/>
            <person name="Heath K."/>
            <person name="Zee F."/>
            <person name="Moore P.H."/>
            <person name="Sunkar R."/>
            <person name="Leebens-Mack J.H."/>
            <person name="Mockler T."/>
            <person name="Bennetzen J.L."/>
            <person name="Freeling M."/>
            <person name="Sankoff D."/>
            <person name="Paterson A.H."/>
            <person name="Zhu X."/>
            <person name="Yang X."/>
            <person name="Smith J.A."/>
            <person name="Cushman J.C."/>
            <person name="Paull R.E."/>
            <person name="Yu Q."/>
        </authorList>
    </citation>
    <scope>NUCLEOTIDE SEQUENCE [LARGE SCALE GENOMIC DNA]</scope>
    <source>
        <strain evidence="2">cv. F153</strain>
    </source>
</reference>
<dbReference type="PANTHER" id="PTHR47186">
    <property type="entry name" value="LEUCINE-RICH REPEAT-CONTAINING PROTEIN 57"/>
    <property type="match status" value="1"/>
</dbReference>
<dbReference type="Proteomes" id="UP000515123">
    <property type="component" value="Linkage group 10"/>
</dbReference>
<organism evidence="2 3">
    <name type="scientific">Ananas comosus</name>
    <name type="common">Pineapple</name>
    <name type="synonym">Ananas ananas</name>
    <dbReference type="NCBI Taxonomy" id="4615"/>
    <lineage>
        <taxon>Eukaryota</taxon>
        <taxon>Viridiplantae</taxon>
        <taxon>Streptophyta</taxon>
        <taxon>Embryophyta</taxon>
        <taxon>Tracheophyta</taxon>
        <taxon>Spermatophyta</taxon>
        <taxon>Magnoliopsida</taxon>
        <taxon>Liliopsida</taxon>
        <taxon>Poales</taxon>
        <taxon>Bromeliaceae</taxon>
        <taxon>Bromelioideae</taxon>
        <taxon>Ananas</taxon>
    </lineage>
</organism>
<name>A0A6P5FVT8_ANACO</name>
<evidence type="ECO:0000313" key="3">
    <source>
        <dbReference type="RefSeq" id="XP_020097170.1"/>
    </source>
</evidence>
<dbReference type="AlphaFoldDB" id="A0A6P5FVT8"/>
<evidence type="ECO:0000313" key="2">
    <source>
        <dbReference type="Proteomes" id="UP000515123"/>
    </source>
</evidence>
<dbReference type="SUPFAM" id="SSF52058">
    <property type="entry name" value="L domain-like"/>
    <property type="match status" value="2"/>
</dbReference>
<dbReference type="InterPro" id="IPR032675">
    <property type="entry name" value="LRR_dom_sf"/>
</dbReference>
<accession>A0A6P5FVT8</accession>
<dbReference type="InterPro" id="IPR056789">
    <property type="entry name" value="LRR_R13L1-DRL21"/>
</dbReference>
<dbReference type="PANTHER" id="PTHR47186:SF3">
    <property type="entry name" value="OS09G0267800 PROTEIN"/>
    <property type="match status" value="1"/>
</dbReference>
<dbReference type="Gene3D" id="3.80.10.10">
    <property type="entry name" value="Ribonuclease Inhibitor"/>
    <property type="match status" value="3"/>
</dbReference>
<dbReference type="Pfam" id="PF25019">
    <property type="entry name" value="LRR_R13L1-DRL21"/>
    <property type="match status" value="1"/>
</dbReference>
<sequence>MKHLRVLEISSTSVFVLPESVCTLYQLQVLRIKSASSLPKRLNNLVSLRYLEANSDLISGIPDIGKLTSLQGLKHFQVKKEKGYELEQLQNLNELRGRLCIDNLENVESRDSAIAANLKEKEHLDMLQLVWRDGEDNVNSDLDVEILEGLQLPPYLTSLSLDGYRGRSCPSWPECQTSDIQEFALTWCGMLEALPLMMDQIYRSCISLELSHLPKLKALHALPPQLTILIIENTLSLIFVTKEDLHMSPADKRSIIEVMRKRMPKWFPHQYQESLVNNEKEMMNFIAATNDSNNEACSAKHNKSAPAADVDITAVWGRWLEVHERKMELIYSRQNEAKLLLPSTLTELWLKGCNITNRALSASLQTLTSLTRLSLEEIRTVTRLPSADVLGKLTSLQAIILRECWAITSLGGMGSLPCLTDLFLSGCPCLDSETAFLPSSLQSILFESCADVDVILANADLPCLSDLMITHCHMRTASLQFGDLRSLRSLSIRHCPGLLSLVYLQKLNSLEFLILQNCSNLEAVKNLPRSLKSIVIHGCPILEKESVEIEPLSGRRMLNGIPVEDSFEHAL</sequence>
<evidence type="ECO:0000259" key="1">
    <source>
        <dbReference type="Pfam" id="PF25019"/>
    </source>
</evidence>
<protein>
    <submittedName>
        <fullName evidence="3">Disease resistance protein RGA4</fullName>
    </submittedName>
</protein>